<evidence type="ECO:0000313" key="5">
    <source>
        <dbReference type="EMBL" id="KIV96327.1"/>
    </source>
</evidence>
<dbReference type="VEuPathDB" id="FungiDB:PV10_00209"/>
<sequence>MTPMRWRGLSVILKPPRPTYQSQSLQFRRTMTHDCKVAVLYQACEVPIINGVQKPKKPGGYQDSGADIAYVLRQAGVQVATPNHSPDPKQDHGWCYPDTEAGILHAIEDGATVLWANTILFASHPLQTSSILNEHASRLRVVGQPPKLVEHFDDKNHVNELLRTKGRFTLPRCWIIESNDSPLNMKNLPYPIVGKPIRGRGSHGVKVCRSEAELKNHISSLLKESPKIMLEQFLDGQEGTVTVMPPTQEQSYYHSLPFVERFNHQDGIAPYSGVVAVTANSRVLSSDEMSLDPTYAQIMEECEEIASCLHVTAPIRVDVRRLENLPKSRFAAFDINMKSVSRSWCSYLYFTTHHGHQNMTGPGRPGRENQASLTALAASGLSWDYPALLTRVLATANTLQSLRDISI</sequence>
<dbReference type="Gene3D" id="3.30.470.20">
    <property type="entry name" value="ATP-grasp fold, B domain"/>
    <property type="match status" value="1"/>
</dbReference>
<dbReference type="EMBL" id="KN847520">
    <property type="protein sequence ID" value="KIV96327.1"/>
    <property type="molecule type" value="Genomic_DNA"/>
</dbReference>
<dbReference type="STRING" id="212818.A0A0D1ZNW0"/>
<dbReference type="Proteomes" id="UP000054302">
    <property type="component" value="Unassembled WGS sequence"/>
</dbReference>
<dbReference type="InterPro" id="IPR011761">
    <property type="entry name" value="ATP-grasp"/>
</dbReference>
<evidence type="ECO:0000313" key="6">
    <source>
        <dbReference type="Proteomes" id="UP000054302"/>
    </source>
</evidence>
<dbReference type="PANTHER" id="PTHR23132:SF23">
    <property type="entry name" value="D-ALANINE--D-ALANINE LIGASE B"/>
    <property type="match status" value="1"/>
</dbReference>
<comment type="similarity">
    <text evidence="1">Belongs to the D-alanine--D-alanine ligase family.</text>
</comment>
<dbReference type="Pfam" id="PF07478">
    <property type="entry name" value="Dala_Dala_lig_C"/>
    <property type="match status" value="1"/>
</dbReference>
<dbReference type="AlphaFoldDB" id="A0A0D1ZNW0"/>
<dbReference type="InterPro" id="IPR011095">
    <property type="entry name" value="Dala_Dala_lig_C"/>
</dbReference>
<keyword evidence="6" id="KW-1185">Reference proteome</keyword>
<dbReference type="GeneID" id="27318054"/>
<name>A0A0D1ZNW0_EXOME</name>
<feature type="domain" description="ATP-grasp" evidence="4">
    <location>
        <begin position="160"/>
        <end position="373"/>
    </location>
</feature>
<dbReference type="GO" id="GO:0005524">
    <property type="term" value="F:ATP binding"/>
    <property type="evidence" value="ECO:0007669"/>
    <property type="project" value="UniProtKB-UniRule"/>
</dbReference>
<accession>A0A0D1ZNW0</accession>
<evidence type="ECO:0000256" key="2">
    <source>
        <dbReference type="ARBA" id="ARBA00022598"/>
    </source>
</evidence>
<reference evidence="5 6" key="1">
    <citation type="submission" date="2015-01" db="EMBL/GenBank/DDBJ databases">
        <title>The Genome Sequence of Exophiala mesophila CBS40295.</title>
        <authorList>
            <consortium name="The Broad Institute Genomics Platform"/>
            <person name="Cuomo C."/>
            <person name="de Hoog S."/>
            <person name="Gorbushina A."/>
            <person name="Stielow B."/>
            <person name="Teixiera M."/>
            <person name="Abouelleil A."/>
            <person name="Chapman S.B."/>
            <person name="Priest M."/>
            <person name="Young S.K."/>
            <person name="Wortman J."/>
            <person name="Nusbaum C."/>
            <person name="Birren B."/>
        </authorList>
    </citation>
    <scope>NUCLEOTIDE SEQUENCE [LARGE SCALE GENOMIC DNA]</scope>
    <source>
        <strain evidence="5 6">CBS 40295</strain>
    </source>
</reference>
<keyword evidence="2" id="KW-0436">Ligase</keyword>
<dbReference type="HOGENOM" id="CLU_784577_0_0_1"/>
<organism evidence="5 6">
    <name type="scientific">Exophiala mesophila</name>
    <name type="common">Black yeast-like fungus</name>
    <dbReference type="NCBI Taxonomy" id="212818"/>
    <lineage>
        <taxon>Eukaryota</taxon>
        <taxon>Fungi</taxon>
        <taxon>Dikarya</taxon>
        <taxon>Ascomycota</taxon>
        <taxon>Pezizomycotina</taxon>
        <taxon>Eurotiomycetes</taxon>
        <taxon>Chaetothyriomycetidae</taxon>
        <taxon>Chaetothyriales</taxon>
        <taxon>Herpotrichiellaceae</taxon>
        <taxon>Exophiala</taxon>
    </lineage>
</organism>
<dbReference type="GO" id="GO:0008716">
    <property type="term" value="F:D-alanine-D-alanine ligase activity"/>
    <property type="evidence" value="ECO:0007669"/>
    <property type="project" value="InterPro"/>
</dbReference>
<dbReference type="OrthoDB" id="422362at2759"/>
<gene>
    <name evidence="5" type="ORF">PV10_00209</name>
</gene>
<dbReference type="RefSeq" id="XP_016227901.1">
    <property type="nucleotide sequence ID" value="XM_016364252.1"/>
</dbReference>
<proteinExistence type="inferred from homology"/>
<dbReference type="PROSITE" id="PS50975">
    <property type="entry name" value="ATP_GRASP"/>
    <property type="match status" value="1"/>
</dbReference>
<keyword evidence="3" id="KW-0547">Nucleotide-binding</keyword>
<evidence type="ECO:0000256" key="3">
    <source>
        <dbReference type="PROSITE-ProRule" id="PRU00409"/>
    </source>
</evidence>
<dbReference type="SUPFAM" id="SSF56059">
    <property type="entry name" value="Glutathione synthetase ATP-binding domain-like"/>
    <property type="match status" value="1"/>
</dbReference>
<evidence type="ECO:0000259" key="4">
    <source>
        <dbReference type="PROSITE" id="PS50975"/>
    </source>
</evidence>
<evidence type="ECO:0000256" key="1">
    <source>
        <dbReference type="ARBA" id="ARBA00010871"/>
    </source>
</evidence>
<keyword evidence="3" id="KW-0067">ATP-binding</keyword>
<dbReference type="GO" id="GO:0046872">
    <property type="term" value="F:metal ion binding"/>
    <property type="evidence" value="ECO:0007669"/>
    <property type="project" value="InterPro"/>
</dbReference>
<protein>
    <recommendedName>
        <fullName evidence="4">ATP-grasp domain-containing protein</fullName>
    </recommendedName>
</protein>
<dbReference type="PANTHER" id="PTHR23132">
    <property type="entry name" value="D-ALANINE--D-ALANINE LIGASE"/>
    <property type="match status" value="1"/>
</dbReference>